<evidence type="ECO:0000259" key="3">
    <source>
        <dbReference type="PROSITE" id="PS50885"/>
    </source>
</evidence>
<proteinExistence type="predicted"/>
<dbReference type="NCBIfam" id="TIGR00254">
    <property type="entry name" value="GGDEF"/>
    <property type="match status" value="1"/>
</dbReference>
<feature type="transmembrane region" description="Helical" evidence="2">
    <location>
        <begin position="13"/>
        <end position="35"/>
    </location>
</feature>
<dbReference type="EMBL" id="WMIA01000007">
    <property type="protein sequence ID" value="MTF38798.1"/>
    <property type="molecule type" value="Genomic_DNA"/>
</dbReference>
<dbReference type="FunFam" id="3.30.70.270:FF:000001">
    <property type="entry name" value="Diguanylate cyclase domain protein"/>
    <property type="match status" value="1"/>
</dbReference>
<dbReference type="SMART" id="SM00267">
    <property type="entry name" value="GGDEF"/>
    <property type="match status" value="1"/>
</dbReference>
<dbReference type="CDD" id="cd01949">
    <property type="entry name" value="GGDEF"/>
    <property type="match status" value="1"/>
</dbReference>
<reference evidence="5 6" key="1">
    <citation type="submission" date="2019-11" db="EMBL/GenBank/DDBJ databases">
        <title>Isolation of a new High Light Tolerant Cyanobacteria.</title>
        <authorList>
            <person name="Dobson Z."/>
            <person name="Vaughn N."/>
            <person name="Vaughn M."/>
            <person name="Fromme P."/>
            <person name="Mazor Y."/>
        </authorList>
    </citation>
    <scope>NUCLEOTIDE SEQUENCE [LARGE SCALE GENOMIC DNA]</scope>
    <source>
        <strain evidence="5 6">0216</strain>
    </source>
</reference>
<feature type="domain" description="GGDEF" evidence="4">
    <location>
        <begin position="473"/>
        <end position="610"/>
    </location>
</feature>
<dbReference type="InterPro" id="IPR050469">
    <property type="entry name" value="Diguanylate_Cyclase"/>
</dbReference>
<feature type="transmembrane region" description="Helical" evidence="2">
    <location>
        <begin position="346"/>
        <end position="369"/>
    </location>
</feature>
<evidence type="ECO:0000256" key="1">
    <source>
        <dbReference type="SAM" id="Coils"/>
    </source>
</evidence>
<dbReference type="Pfam" id="PF22673">
    <property type="entry name" value="MCP-like_PDC_1"/>
    <property type="match status" value="1"/>
</dbReference>
<dbReference type="PROSITE" id="PS50885">
    <property type="entry name" value="HAMP"/>
    <property type="match status" value="1"/>
</dbReference>
<dbReference type="Pfam" id="PF00990">
    <property type="entry name" value="GGDEF"/>
    <property type="match status" value="1"/>
</dbReference>
<sequence length="648" mass="73819">MKTPLSKKLPLKLVLIIPFIVQIVGTVTLVGYLSYLTGRSAVENLANQLMTQTSNRVRDHLNHYLQIKQETIAVNYKAFQEGHVDVTNLNEVRSHLWQQATLASPPFVTGFANSKGENVIYMSLPEEDNIIVREITLPDIFSNKFYRLDNRGQKEQLLSAKTVPLDIRTTDWYLQAREKKKQTWSPIFIDQTVPTLVINSLYPIYDQSNNLLGVFHSGVRLRSIGSFLSQLKFSPSGQTFIMELNGNLVATSTQDAPYRNQSNYLTPLNAKNSDNPIISAIASQLEQEYSNLSSISERINLRVDVKNNILFAQVEPYKDKYGLHWLLVTIIRRSDFMKEIDENRKITWLLCIGAFILSIVVGIAIAHYISQPIERLNQASSDIASGKMTSTAIMTQITELQNLANSFNFMANQLENAFETLENKVKERTEELTIANEKLELIANLDGLTQIANRRRFDEYLKSEWQRHLREKQPLTLILTDIDYFKRYNDHFGHQQGDECLKKVAQTIASISHRSSDLTTRYGGEEFAVILVNTNIQGGITIAEQMRDAIASLKINHPRSEIADHVTLSLGVFTVIPNHNNTIEDFIKTTDKALYLAKSKGRNCIHFIQSDSNQEKKDKLSDYLLTSEIDDHEDLFDRDKDTGNEINL</sequence>
<keyword evidence="1" id="KW-0175">Coiled coil</keyword>
<evidence type="ECO:0000313" key="6">
    <source>
        <dbReference type="Proteomes" id="UP000437131"/>
    </source>
</evidence>
<dbReference type="InterPro" id="IPR043128">
    <property type="entry name" value="Rev_trsase/Diguanyl_cyclase"/>
</dbReference>
<dbReference type="PANTHER" id="PTHR45138">
    <property type="entry name" value="REGULATORY COMPONENTS OF SENSORY TRANSDUCTION SYSTEM"/>
    <property type="match status" value="1"/>
</dbReference>
<dbReference type="GO" id="GO:0005886">
    <property type="term" value="C:plasma membrane"/>
    <property type="evidence" value="ECO:0007669"/>
    <property type="project" value="TreeGrafter"/>
</dbReference>
<dbReference type="GO" id="GO:1902201">
    <property type="term" value="P:negative regulation of bacterial-type flagellum-dependent cell motility"/>
    <property type="evidence" value="ECO:0007669"/>
    <property type="project" value="TreeGrafter"/>
</dbReference>
<dbReference type="GO" id="GO:0052621">
    <property type="term" value="F:diguanylate cyclase activity"/>
    <property type="evidence" value="ECO:0007669"/>
    <property type="project" value="TreeGrafter"/>
</dbReference>
<dbReference type="Proteomes" id="UP000437131">
    <property type="component" value="Unassembled WGS sequence"/>
</dbReference>
<dbReference type="Gene3D" id="3.30.70.270">
    <property type="match status" value="1"/>
</dbReference>
<dbReference type="GO" id="GO:0043709">
    <property type="term" value="P:cell adhesion involved in single-species biofilm formation"/>
    <property type="evidence" value="ECO:0007669"/>
    <property type="project" value="TreeGrafter"/>
</dbReference>
<dbReference type="CDD" id="cd06225">
    <property type="entry name" value="HAMP"/>
    <property type="match status" value="1"/>
</dbReference>
<keyword evidence="2" id="KW-0812">Transmembrane</keyword>
<protein>
    <submittedName>
        <fullName evidence="5">Diguanylate cyclase</fullName>
    </submittedName>
</protein>
<dbReference type="PROSITE" id="PS50887">
    <property type="entry name" value="GGDEF"/>
    <property type="match status" value="1"/>
</dbReference>
<feature type="domain" description="HAMP" evidence="3">
    <location>
        <begin position="367"/>
        <end position="419"/>
    </location>
</feature>
<organism evidence="5 6">
    <name type="scientific">Cyanobacterium aponinum 0216</name>
    <dbReference type="NCBI Taxonomy" id="2676140"/>
    <lineage>
        <taxon>Bacteria</taxon>
        <taxon>Bacillati</taxon>
        <taxon>Cyanobacteriota</taxon>
        <taxon>Cyanophyceae</taxon>
        <taxon>Oscillatoriophycideae</taxon>
        <taxon>Chroococcales</taxon>
        <taxon>Geminocystaceae</taxon>
        <taxon>Cyanobacterium</taxon>
    </lineage>
</organism>
<evidence type="ECO:0000259" key="4">
    <source>
        <dbReference type="PROSITE" id="PS50887"/>
    </source>
</evidence>
<comment type="caution">
    <text evidence="5">The sequence shown here is derived from an EMBL/GenBank/DDBJ whole genome shotgun (WGS) entry which is preliminary data.</text>
</comment>
<feature type="coiled-coil region" evidence="1">
    <location>
        <begin position="411"/>
        <end position="438"/>
    </location>
</feature>
<dbReference type="InterPro" id="IPR003660">
    <property type="entry name" value="HAMP_dom"/>
</dbReference>
<dbReference type="SMART" id="SM00304">
    <property type="entry name" value="HAMP"/>
    <property type="match status" value="1"/>
</dbReference>
<keyword evidence="2" id="KW-1133">Transmembrane helix</keyword>
<dbReference type="Gene3D" id="3.30.450.20">
    <property type="entry name" value="PAS domain"/>
    <property type="match status" value="1"/>
</dbReference>
<dbReference type="Pfam" id="PF00672">
    <property type="entry name" value="HAMP"/>
    <property type="match status" value="1"/>
</dbReference>
<dbReference type="RefSeq" id="WP_155083647.1">
    <property type="nucleotide sequence ID" value="NZ_WMIA01000007.1"/>
</dbReference>
<accession>A0A844GVA9</accession>
<evidence type="ECO:0000256" key="2">
    <source>
        <dbReference type="SAM" id="Phobius"/>
    </source>
</evidence>
<dbReference type="InterPro" id="IPR000160">
    <property type="entry name" value="GGDEF_dom"/>
</dbReference>
<name>A0A844GVA9_9CHRO</name>
<evidence type="ECO:0000313" key="5">
    <source>
        <dbReference type="EMBL" id="MTF38798.1"/>
    </source>
</evidence>
<gene>
    <name evidence="5" type="ORF">GGC33_07635</name>
</gene>
<dbReference type="AlphaFoldDB" id="A0A844GVA9"/>
<dbReference type="SUPFAM" id="SSF55073">
    <property type="entry name" value="Nucleotide cyclase"/>
    <property type="match status" value="1"/>
</dbReference>
<dbReference type="InterPro" id="IPR029787">
    <property type="entry name" value="Nucleotide_cyclase"/>
</dbReference>
<dbReference type="GO" id="GO:0007165">
    <property type="term" value="P:signal transduction"/>
    <property type="evidence" value="ECO:0007669"/>
    <property type="project" value="InterPro"/>
</dbReference>
<dbReference type="PANTHER" id="PTHR45138:SF9">
    <property type="entry name" value="DIGUANYLATE CYCLASE DGCM-RELATED"/>
    <property type="match status" value="1"/>
</dbReference>
<dbReference type="SUPFAM" id="SSF158472">
    <property type="entry name" value="HAMP domain-like"/>
    <property type="match status" value="1"/>
</dbReference>
<keyword evidence="2" id="KW-0472">Membrane</keyword>
<dbReference type="Gene3D" id="6.10.340.10">
    <property type="match status" value="1"/>
</dbReference>